<keyword evidence="2" id="KW-1185">Reference proteome</keyword>
<accession>A0AAJ1UVM5</accession>
<dbReference type="Proteomes" id="UP001224428">
    <property type="component" value="Unassembled WGS sequence"/>
</dbReference>
<dbReference type="NCBIfam" id="TIGR04313">
    <property type="entry name" value="aro_clust_Mycop"/>
    <property type="match status" value="1"/>
</dbReference>
<gene>
    <name evidence="1" type="ORF">QLQ80_01025</name>
</gene>
<dbReference type="InterPro" id="IPR027593">
    <property type="entry name" value="Aro_clust"/>
</dbReference>
<dbReference type="AlphaFoldDB" id="A0AAJ1UVM5"/>
<dbReference type="RefSeq" id="WP_283823476.1">
    <property type="nucleotide sequence ID" value="NZ_JASDAY010000016.1"/>
</dbReference>
<dbReference type="PROSITE" id="PS51257">
    <property type="entry name" value="PROKAR_LIPOPROTEIN"/>
    <property type="match status" value="1"/>
</dbReference>
<reference evidence="1" key="1">
    <citation type="submission" date="2023-05" db="EMBL/GenBank/DDBJ databases">
        <title>Mycoplasma phocimorsus sp. nov., isolated from Scandinavian patients with seal finger or septic arthritis after contact with seals.</title>
        <authorList>
            <person name="Skafte-Holm A."/>
            <person name="Pedersen T.R."/>
            <person name="Froelund M."/>
            <person name="Stegger M."/>
            <person name="Qvortrup K."/>
            <person name="Michaels D.L."/>
            <person name="Brown D.R."/>
            <person name="Jensen J.S."/>
        </authorList>
    </citation>
    <scope>NUCLEOTIDE SEQUENCE</scope>
    <source>
        <strain evidence="1">M5725</strain>
    </source>
</reference>
<sequence>MKVKKLLSLTTLISPLVTISCINTSNSEKLAHLIDKQYDYYPNKVSTKEEKTQEIIEKVTKLVFGTNAVERTTFLNLQNSAQHDEYMKAELNKFKIKYTTAKRRISKEDLEAYSNLISKNWLWVFKHIGKFSLSFYEWLLYPDKGKGGKHSPEYIEYINDLDYPDVSLSSNYGKIFATNIFDEVVEGEESNELGDVTILYIRKANNVFRLRIDHVTNELKMNAYVWGFPRKATSSNISLRVINNIAHAALVHGFNFGFKEFEDAYINKVRYGAPAKLLLLWNGEK</sequence>
<dbReference type="EMBL" id="JASDDP010000010">
    <property type="protein sequence ID" value="MDJ1645674.1"/>
    <property type="molecule type" value="Genomic_DNA"/>
</dbReference>
<evidence type="ECO:0000313" key="1">
    <source>
        <dbReference type="EMBL" id="MDJ1645674.1"/>
    </source>
</evidence>
<proteinExistence type="predicted"/>
<name>A0AAJ1UVM5_9MOLU</name>
<comment type="caution">
    <text evidence="1">The sequence shown here is derived from an EMBL/GenBank/DDBJ whole genome shotgun (WGS) entry which is preliminary data.</text>
</comment>
<evidence type="ECO:0008006" key="3">
    <source>
        <dbReference type="Google" id="ProtNLM"/>
    </source>
</evidence>
<protein>
    <recommendedName>
        <fullName evidence="3">Lipoprotein</fullName>
    </recommendedName>
</protein>
<organism evidence="1 2">
    <name type="scientific">Mycoplasma phocimorsus</name>
    <dbReference type="NCBI Taxonomy" id="3045839"/>
    <lineage>
        <taxon>Bacteria</taxon>
        <taxon>Bacillati</taxon>
        <taxon>Mycoplasmatota</taxon>
        <taxon>Mollicutes</taxon>
        <taxon>Mycoplasmataceae</taxon>
        <taxon>Mycoplasma</taxon>
    </lineage>
</organism>
<evidence type="ECO:0000313" key="2">
    <source>
        <dbReference type="Proteomes" id="UP001224428"/>
    </source>
</evidence>